<evidence type="ECO:0000313" key="2">
    <source>
        <dbReference type="Proteomes" id="UP000831963"/>
    </source>
</evidence>
<keyword evidence="2" id="KW-1185">Reference proteome</keyword>
<name>A0ABY4IJT2_9MICO</name>
<reference evidence="1 2" key="1">
    <citation type="submission" date="2021-06" db="EMBL/GenBank/DDBJ databases">
        <title>Genome-based taxonomic framework of Microbacterium strains isolated from marine environment, the description of four new species and reclassification of four preexisting species.</title>
        <authorList>
            <person name="Lee S.D."/>
            <person name="Kim S.-M."/>
            <person name="Byeon Y.-S."/>
            <person name="Yang H.L."/>
            <person name="Kim I.S."/>
        </authorList>
    </citation>
    <scope>NUCLEOTIDE SEQUENCE [LARGE SCALE GENOMIC DNA]</scope>
    <source>
        <strain evidence="1 2">SSW1-36</strain>
    </source>
</reference>
<dbReference type="EMBL" id="CP078077">
    <property type="protein sequence ID" value="UPL13039.1"/>
    <property type="molecule type" value="Genomic_DNA"/>
</dbReference>
<dbReference type="RefSeq" id="WP_247956481.1">
    <property type="nucleotide sequence ID" value="NZ_CP078077.1"/>
</dbReference>
<evidence type="ECO:0000313" key="1">
    <source>
        <dbReference type="EMBL" id="UPL13039.1"/>
    </source>
</evidence>
<proteinExistence type="predicted"/>
<organism evidence="1 2">
    <name type="scientific">Microbacterium galbinum</name>
    <dbReference type="NCBI Taxonomy" id="2851646"/>
    <lineage>
        <taxon>Bacteria</taxon>
        <taxon>Bacillati</taxon>
        <taxon>Actinomycetota</taxon>
        <taxon>Actinomycetes</taxon>
        <taxon>Micrococcales</taxon>
        <taxon>Microbacteriaceae</taxon>
        <taxon>Microbacterium</taxon>
    </lineage>
</organism>
<dbReference type="Proteomes" id="UP000831963">
    <property type="component" value="Chromosome"/>
</dbReference>
<accession>A0ABY4IJT2</accession>
<gene>
    <name evidence="1" type="ORF">KV396_00380</name>
</gene>
<sequence length="79" mass="8798">MSAPAAAAEPVEAPEWKANREITLEQLRIVDMVHESKPACRLCGQITNGLDRFGLCSKVSPTHREWRGDVVPSKKARTR</sequence>
<protein>
    <submittedName>
        <fullName evidence="1">Uncharacterized protein</fullName>
    </submittedName>
</protein>